<organism evidence="10 11">
    <name type="scientific">Paenibacillus donghaensis</name>
    <dbReference type="NCBI Taxonomy" id="414771"/>
    <lineage>
        <taxon>Bacteria</taxon>
        <taxon>Bacillati</taxon>
        <taxon>Bacillota</taxon>
        <taxon>Bacilli</taxon>
        <taxon>Bacillales</taxon>
        <taxon>Paenibacillaceae</taxon>
        <taxon>Paenibacillus</taxon>
    </lineage>
</organism>
<feature type="domain" description="ABC transmembrane type-1" evidence="9">
    <location>
        <begin position="62"/>
        <end position="250"/>
    </location>
</feature>
<dbReference type="SUPFAM" id="SSF161098">
    <property type="entry name" value="MetI-like"/>
    <property type="match status" value="1"/>
</dbReference>
<dbReference type="GO" id="GO:0005886">
    <property type="term" value="C:plasma membrane"/>
    <property type="evidence" value="ECO:0007669"/>
    <property type="project" value="UniProtKB-SubCell"/>
</dbReference>
<protein>
    <recommendedName>
        <fullName evidence="9">ABC transmembrane type-1 domain-containing protein</fullName>
    </recommendedName>
</protein>
<comment type="similarity">
    <text evidence="8">Belongs to the binding-protein-dependent transport system permease family.</text>
</comment>
<dbReference type="Pfam" id="PF00528">
    <property type="entry name" value="BPD_transp_1"/>
    <property type="match status" value="1"/>
</dbReference>
<feature type="transmembrane region" description="Helical" evidence="8">
    <location>
        <begin position="7"/>
        <end position="31"/>
    </location>
</feature>
<evidence type="ECO:0000256" key="4">
    <source>
        <dbReference type="ARBA" id="ARBA00022519"/>
    </source>
</evidence>
<accession>A0A2Z2KUH7</accession>
<dbReference type="Gene3D" id="1.10.3720.10">
    <property type="entry name" value="MetI-like"/>
    <property type="match status" value="1"/>
</dbReference>
<name>A0A2Z2KUH7_9BACL</name>
<dbReference type="EMBL" id="CP021780">
    <property type="protein sequence ID" value="ASA24721.1"/>
    <property type="molecule type" value="Genomic_DNA"/>
</dbReference>
<dbReference type="KEGG" id="pdh:B9T62_30575"/>
<dbReference type="GO" id="GO:0055085">
    <property type="term" value="P:transmembrane transport"/>
    <property type="evidence" value="ECO:0007669"/>
    <property type="project" value="InterPro"/>
</dbReference>
<keyword evidence="11" id="KW-1185">Reference proteome</keyword>
<evidence type="ECO:0000256" key="6">
    <source>
        <dbReference type="ARBA" id="ARBA00022989"/>
    </source>
</evidence>
<feature type="transmembrane region" description="Helical" evidence="8">
    <location>
        <begin position="186"/>
        <end position="208"/>
    </location>
</feature>
<dbReference type="AlphaFoldDB" id="A0A2Z2KUH7"/>
<keyword evidence="3" id="KW-1003">Cell membrane</keyword>
<comment type="subcellular location">
    <subcellularLocation>
        <location evidence="1">Cell inner membrane</location>
        <topology evidence="1">Multi-pass membrane protein</topology>
    </subcellularLocation>
    <subcellularLocation>
        <location evidence="8">Cell membrane</location>
        <topology evidence="8">Multi-pass membrane protein</topology>
    </subcellularLocation>
</comment>
<keyword evidence="6 8" id="KW-1133">Transmembrane helix</keyword>
<keyword evidence="4" id="KW-0997">Cell inner membrane</keyword>
<keyword evidence="5 8" id="KW-0812">Transmembrane</keyword>
<reference evidence="10 11" key="1">
    <citation type="submission" date="2017-06" db="EMBL/GenBank/DDBJ databases">
        <title>Complete genome sequence of Paenibacillus donghaensis KCTC 13049T isolated from East Sea sediment, South Korea.</title>
        <authorList>
            <person name="Jung B.K."/>
            <person name="Hong S.-J."/>
            <person name="Shin J.-H."/>
        </authorList>
    </citation>
    <scope>NUCLEOTIDE SEQUENCE [LARGE SCALE GENOMIC DNA]</scope>
    <source>
        <strain evidence="10 11">KCTC 13049</strain>
    </source>
</reference>
<evidence type="ECO:0000256" key="1">
    <source>
        <dbReference type="ARBA" id="ARBA00004429"/>
    </source>
</evidence>
<sequence>MRRRFPLLTIVNTLIYLFIMAPLLVIVISSFNPGEYLVFPFQGFSLRWYEAVLTGGRYTEPFWTSIKLAIATTVVALPLGTMIAYAIQRFDFRFKSALQGLFLSPLVIPTLLFGIGLLIFFSYLGVRMFFLRLLLAHIVLIIPYVVRTMLAGFSQMERAVEEASIILGASPVKTFFLVTLPLARPALLASAFLSLVLSFDELVIALFLTGPGIHTLPMTIYSDIQFNLSPSLAAVSSIIIAGTILIGLLGIAVMRRSQKT</sequence>
<dbReference type="Proteomes" id="UP000249890">
    <property type="component" value="Chromosome"/>
</dbReference>
<evidence type="ECO:0000313" key="11">
    <source>
        <dbReference type="Proteomes" id="UP000249890"/>
    </source>
</evidence>
<dbReference type="PANTHER" id="PTHR43357:SF4">
    <property type="entry name" value="INNER MEMBRANE ABC TRANSPORTER PERMEASE PROTEIN YDCV"/>
    <property type="match status" value="1"/>
</dbReference>
<dbReference type="InterPro" id="IPR035906">
    <property type="entry name" value="MetI-like_sf"/>
</dbReference>
<feature type="transmembrane region" description="Helical" evidence="8">
    <location>
        <begin position="228"/>
        <end position="254"/>
    </location>
</feature>
<evidence type="ECO:0000256" key="8">
    <source>
        <dbReference type="RuleBase" id="RU363032"/>
    </source>
</evidence>
<feature type="transmembrane region" description="Helical" evidence="8">
    <location>
        <begin position="100"/>
        <end position="123"/>
    </location>
</feature>
<evidence type="ECO:0000313" key="10">
    <source>
        <dbReference type="EMBL" id="ASA24721.1"/>
    </source>
</evidence>
<dbReference type="InterPro" id="IPR000515">
    <property type="entry name" value="MetI-like"/>
</dbReference>
<dbReference type="PANTHER" id="PTHR43357">
    <property type="entry name" value="INNER MEMBRANE ABC TRANSPORTER PERMEASE PROTEIN YDCV"/>
    <property type="match status" value="1"/>
</dbReference>
<feature type="transmembrane region" description="Helical" evidence="8">
    <location>
        <begin position="68"/>
        <end position="88"/>
    </location>
</feature>
<evidence type="ECO:0000259" key="9">
    <source>
        <dbReference type="PROSITE" id="PS50928"/>
    </source>
</evidence>
<keyword evidence="2 8" id="KW-0813">Transport</keyword>
<proteinExistence type="inferred from homology"/>
<keyword evidence="7 8" id="KW-0472">Membrane</keyword>
<evidence type="ECO:0000256" key="5">
    <source>
        <dbReference type="ARBA" id="ARBA00022692"/>
    </source>
</evidence>
<gene>
    <name evidence="10" type="ORF">B9T62_30575</name>
</gene>
<feature type="transmembrane region" description="Helical" evidence="8">
    <location>
        <begin position="129"/>
        <end position="146"/>
    </location>
</feature>
<dbReference type="RefSeq" id="WP_087918690.1">
    <property type="nucleotide sequence ID" value="NZ_CP021780.1"/>
</dbReference>
<dbReference type="OrthoDB" id="9782004at2"/>
<dbReference type="CDD" id="cd06261">
    <property type="entry name" value="TM_PBP2"/>
    <property type="match status" value="1"/>
</dbReference>
<evidence type="ECO:0000256" key="2">
    <source>
        <dbReference type="ARBA" id="ARBA00022448"/>
    </source>
</evidence>
<evidence type="ECO:0000256" key="7">
    <source>
        <dbReference type="ARBA" id="ARBA00023136"/>
    </source>
</evidence>
<evidence type="ECO:0000256" key="3">
    <source>
        <dbReference type="ARBA" id="ARBA00022475"/>
    </source>
</evidence>
<dbReference type="PROSITE" id="PS50928">
    <property type="entry name" value="ABC_TM1"/>
    <property type="match status" value="1"/>
</dbReference>